<accession>A0AAX3W8S9</accession>
<dbReference type="InterPro" id="IPR005500">
    <property type="entry name" value="DUF309"/>
</dbReference>
<reference evidence="1" key="1">
    <citation type="journal article" date="2023" name="Antibiotics">
        <title>Prevalence and Molecular Characterization of Methicillin-Resistant Staphylococci (MRS) and Mammaliicocci (MRM) in Dromedary Camels from Algeria: First Detection of SCCmec-mecC Hybrid in Methicillin-Resistant Mammaliicoccus lentus.</title>
        <authorList>
            <person name="Belhout C."/>
            <person name="Boyen F."/>
            <person name="Vereecke N."/>
            <person name="Theuns S."/>
            <person name="Taibi N."/>
            <person name="Stegger M."/>
            <person name="de la Fe-Rodriguez P.Y."/>
            <person name="Bouayad L."/>
            <person name="Elgroud R."/>
            <person name="Butaye P."/>
        </authorList>
    </citation>
    <scope>NUCLEOTIDE SEQUENCE</scope>
    <source>
        <strain evidence="1">7048</strain>
    </source>
</reference>
<evidence type="ECO:0000313" key="2">
    <source>
        <dbReference type="Proteomes" id="UP001223261"/>
    </source>
</evidence>
<organism evidence="1 2">
    <name type="scientific">Mammaliicoccus lentus</name>
    <name type="common">Staphylococcus lentus</name>
    <dbReference type="NCBI Taxonomy" id="42858"/>
    <lineage>
        <taxon>Bacteria</taxon>
        <taxon>Bacillati</taxon>
        <taxon>Bacillota</taxon>
        <taxon>Bacilli</taxon>
        <taxon>Bacillales</taxon>
        <taxon>Staphylococcaceae</taxon>
        <taxon>Mammaliicoccus</taxon>
    </lineage>
</organism>
<dbReference type="SUPFAM" id="SSF140663">
    <property type="entry name" value="TTHA0068-like"/>
    <property type="match status" value="1"/>
</dbReference>
<dbReference type="PANTHER" id="PTHR34796">
    <property type="entry name" value="EXPRESSED PROTEIN"/>
    <property type="match status" value="1"/>
</dbReference>
<gene>
    <name evidence="1" type="ORF">PYH69_07620</name>
</gene>
<proteinExistence type="predicted"/>
<name>A0AAX3W8S9_MAMLE</name>
<dbReference type="PANTHER" id="PTHR34796:SF1">
    <property type="entry name" value="EXPRESSED PROTEIN"/>
    <property type="match status" value="1"/>
</dbReference>
<sequence length="167" mass="20112">METNIMEFHYHFHVLRHYFECHDILEEHWKEQDNFSKNDPIVSLILFSTACYHYRRGNVKGALKTYQKSLQIAELNDQFDHLGIEKTQYISVVNSQILRIQQNKSYQNIQLPLTSACYQALESAYDDFTFNYDEQISDYIKHYHLLRDRTEVINSRNLAYENRHAKR</sequence>
<dbReference type="EMBL" id="CP118848">
    <property type="protein sequence ID" value="WHI61487.1"/>
    <property type="molecule type" value="Genomic_DNA"/>
</dbReference>
<dbReference type="RefSeq" id="WP_016999139.1">
    <property type="nucleotide sequence ID" value="NZ_CP118848.1"/>
</dbReference>
<dbReference type="Pfam" id="PF03745">
    <property type="entry name" value="DUF309"/>
    <property type="match status" value="1"/>
</dbReference>
<dbReference type="InterPro" id="IPR023203">
    <property type="entry name" value="TTHA0068_sf"/>
</dbReference>
<protein>
    <submittedName>
        <fullName evidence="1">DUF309 domain-containing protein</fullName>
    </submittedName>
</protein>
<dbReference type="AlphaFoldDB" id="A0AAX3W8S9"/>
<dbReference type="Proteomes" id="UP001223261">
    <property type="component" value="Chromosome"/>
</dbReference>
<dbReference type="Gene3D" id="1.10.3450.10">
    <property type="entry name" value="TTHA0068-like"/>
    <property type="match status" value="1"/>
</dbReference>
<evidence type="ECO:0000313" key="1">
    <source>
        <dbReference type="EMBL" id="WHI61487.1"/>
    </source>
</evidence>